<evidence type="ECO:0000313" key="1">
    <source>
        <dbReference type="EMBL" id="SPE20913.1"/>
    </source>
</evidence>
<organism evidence="1 2">
    <name type="scientific">Candidatus Sulfuritelmatomonas gaucii</name>
    <dbReference type="NCBI Taxonomy" id="2043161"/>
    <lineage>
        <taxon>Bacteria</taxon>
        <taxon>Pseudomonadati</taxon>
        <taxon>Acidobacteriota</taxon>
        <taxon>Terriglobia</taxon>
        <taxon>Terriglobales</taxon>
        <taxon>Acidobacteriaceae</taxon>
        <taxon>Candidatus Sulfuritelmatomonas</taxon>
    </lineage>
</organism>
<dbReference type="Proteomes" id="UP000239735">
    <property type="component" value="Unassembled WGS sequence"/>
</dbReference>
<sequence>MCYGRWCDSSDPAAGRFYTGRSFVRAFSNPSVLSSVNAVGATWGCPVGSRVETVNAT</sequence>
<name>A0A2N9LCQ0_9BACT</name>
<protein>
    <submittedName>
        <fullName evidence="1">Uncharacterized protein</fullName>
    </submittedName>
</protein>
<proteinExistence type="predicted"/>
<evidence type="ECO:0000313" key="2">
    <source>
        <dbReference type="Proteomes" id="UP000239735"/>
    </source>
</evidence>
<dbReference type="EMBL" id="OKRB01000086">
    <property type="protein sequence ID" value="SPE20913.1"/>
    <property type="molecule type" value="Genomic_DNA"/>
</dbReference>
<accession>A0A2N9LCQ0</accession>
<gene>
    <name evidence="1" type="ORF">SBA5_30118</name>
</gene>
<dbReference type="AlphaFoldDB" id="A0A2N9LCQ0"/>
<reference evidence="2" key="1">
    <citation type="submission" date="2018-02" db="EMBL/GenBank/DDBJ databases">
        <authorList>
            <person name="Hausmann B."/>
        </authorList>
    </citation>
    <scope>NUCLEOTIDE SEQUENCE [LARGE SCALE GENOMIC DNA]</scope>
    <source>
        <strain evidence="2">Peat soil MAG SbA5</strain>
    </source>
</reference>